<evidence type="ECO:0000256" key="9">
    <source>
        <dbReference type="SAM" id="MobiDB-lite"/>
    </source>
</evidence>
<gene>
    <name evidence="7 10" type="primary">rnpA</name>
    <name evidence="10" type="ORF">I0C86_24750</name>
</gene>
<evidence type="ECO:0000256" key="8">
    <source>
        <dbReference type="NCBIfam" id="TIGR00188"/>
    </source>
</evidence>
<keyword evidence="5 7" id="KW-0378">Hydrolase</keyword>
<evidence type="ECO:0000256" key="1">
    <source>
        <dbReference type="ARBA" id="ARBA00002663"/>
    </source>
</evidence>
<protein>
    <recommendedName>
        <fullName evidence="7 8">Ribonuclease P protein component</fullName>
        <shortName evidence="7">RNase P protein</shortName>
        <shortName evidence="7">RNaseP protein</shortName>
        <ecNumber evidence="7 8">3.1.26.5</ecNumber>
    </recommendedName>
    <alternativeName>
        <fullName evidence="7">Protein C5</fullName>
    </alternativeName>
</protein>
<dbReference type="GO" id="GO:0004526">
    <property type="term" value="F:ribonuclease P activity"/>
    <property type="evidence" value="ECO:0007669"/>
    <property type="project" value="UniProtKB-EC"/>
</dbReference>
<keyword evidence="3 7" id="KW-0540">Nuclease</keyword>
<dbReference type="EMBL" id="JADPUN010000219">
    <property type="protein sequence ID" value="MBF9132133.1"/>
    <property type="molecule type" value="Genomic_DNA"/>
</dbReference>
<evidence type="ECO:0000256" key="4">
    <source>
        <dbReference type="ARBA" id="ARBA00022759"/>
    </source>
</evidence>
<evidence type="ECO:0000256" key="2">
    <source>
        <dbReference type="ARBA" id="ARBA00022694"/>
    </source>
</evidence>
<dbReference type="PANTHER" id="PTHR33992:SF1">
    <property type="entry name" value="RIBONUCLEASE P PROTEIN COMPONENT"/>
    <property type="match status" value="1"/>
</dbReference>
<evidence type="ECO:0000256" key="3">
    <source>
        <dbReference type="ARBA" id="ARBA00022722"/>
    </source>
</evidence>
<evidence type="ECO:0000313" key="11">
    <source>
        <dbReference type="Proteomes" id="UP000638560"/>
    </source>
</evidence>
<dbReference type="PANTHER" id="PTHR33992">
    <property type="entry name" value="RIBONUCLEASE P PROTEIN COMPONENT"/>
    <property type="match status" value="1"/>
</dbReference>
<comment type="caution">
    <text evidence="10">The sequence shown here is derived from an EMBL/GenBank/DDBJ whole genome shotgun (WGS) entry which is preliminary data.</text>
</comment>
<dbReference type="InterPro" id="IPR020539">
    <property type="entry name" value="RNase_P_CS"/>
</dbReference>
<keyword evidence="4 7" id="KW-0255">Endonuclease</keyword>
<dbReference type="EC" id="3.1.26.5" evidence="7 8"/>
<name>A0ABS0H0Z8_9ACTN</name>
<evidence type="ECO:0000256" key="7">
    <source>
        <dbReference type="HAMAP-Rule" id="MF_00227"/>
    </source>
</evidence>
<accession>A0ABS0H0Z8</accession>
<evidence type="ECO:0000313" key="10">
    <source>
        <dbReference type="EMBL" id="MBF9132133.1"/>
    </source>
</evidence>
<evidence type="ECO:0000256" key="5">
    <source>
        <dbReference type="ARBA" id="ARBA00022801"/>
    </source>
</evidence>
<organism evidence="10 11">
    <name type="scientific">Plantactinospora alkalitolerans</name>
    <dbReference type="NCBI Taxonomy" id="2789879"/>
    <lineage>
        <taxon>Bacteria</taxon>
        <taxon>Bacillati</taxon>
        <taxon>Actinomycetota</taxon>
        <taxon>Actinomycetes</taxon>
        <taxon>Micromonosporales</taxon>
        <taxon>Micromonosporaceae</taxon>
        <taxon>Plantactinospora</taxon>
    </lineage>
</organism>
<feature type="region of interest" description="Disordered" evidence="9">
    <location>
        <begin position="34"/>
        <end position="63"/>
    </location>
</feature>
<feature type="compositionally biased region" description="Polar residues" evidence="9">
    <location>
        <begin position="35"/>
        <end position="50"/>
    </location>
</feature>
<comment type="similarity">
    <text evidence="7">Belongs to the RnpA family.</text>
</comment>
<dbReference type="PROSITE" id="PS00648">
    <property type="entry name" value="RIBONUCLEASE_P"/>
    <property type="match status" value="1"/>
</dbReference>
<comment type="subunit">
    <text evidence="7">Consists of a catalytic RNA component (M1 or rnpB) and a protein subunit.</text>
</comment>
<sequence length="144" mass="15245">MLAAAQRLRRSSDFAAAIRGGRRANRGVLVVHLHSTGTPDPSRSPLTRTASKPARSADAEQDSAPVRAGFVVSKAVGGAVIRNRVRRRLRHLVRDRLTGLPAGTTLVVRALPAAAEASYARLGADLDAAIAAARAPRKSARRSR</sequence>
<dbReference type="Pfam" id="PF00825">
    <property type="entry name" value="Ribonuclease_P"/>
    <property type="match status" value="1"/>
</dbReference>
<dbReference type="RefSeq" id="WP_196203672.1">
    <property type="nucleotide sequence ID" value="NZ_JADPUN010000219.1"/>
</dbReference>
<dbReference type="Proteomes" id="UP000638560">
    <property type="component" value="Unassembled WGS sequence"/>
</dbReference>
<dbReference type="InterPro" id="IPR000100">
    <property type="entry name" value="RNase_P"/>
</dbReference>
<keyword evidence="11" id="KW-1185">Reference proteome</keyword>
<comment type="catalytic activity">
    <reaction evidence="7">
        <text>Endonucleolytic cleavage of RNA, removing 5'-extranucleotides from tRNA precursor.</text>
        <dbReference type="EC" id="3.1.26.5"/>
    </reaction>
</comment>
<dbReference type="HAMAP" id="MF_00227">
    <property type="entry name" value="RNase_P"/>
    <property type="match status" value="1"/>
</dbReference>
<dbReference type="InterPro" id="IPR020568">
    <property type="entry name" value="Ribosomal_Su5_D2-typ_SF"/>
</dbReference>
<dbReference type="NCBIfam" id="TIGR00188">
    <property type="entry name" value="rnpA"/>
    <property type="match status" value="1"/>
</dbReference>
<dbReference type="SUPFAM" id="SSF54211">
    <property type="entry name" value="Ribosomal protein S5 domain 2-like"/>
    <property type="match status" value="1"/>
</dbReference>
<reference evidence="10 11" key="1">
    <citation type="submission" date="2020-11" db="EMBL/GenBank/DDBJ databases">
        <title>A novel isolate from a Black sea contaminated sediment with potential to produce alkanes: Plantactinospora alkalitolerans sp. nov.</title>
        <authorList>
            <person name="Carro L."/>
            <person name="Veyisoglu A."/>
            <person name="Guven K."/>
            <person name="Schumann P."/>
            <person name="Klenk H.-P."/>
            <person name="Sahin N."/>
        </authorList>
    </citation>
    <scope>NUCLEOTIDE SEQUENCE [LARGE SCALE GENOMIC DNA]</scope>
    <source>
        <strain evidence="10 11">S1510</strain>
    </source>
</reference>
<keyword evidence="2 7" id="KW-0819">tRNA processing</keyword>
<dbReference type="InterPro" id="IPR014721">
    <property type="entry name" value="Ribsml_uS5_D2-typ_fold_subgr"/>
</dbReference>
<evidence type="ECO:0000256" key="6">
    <source>
        <dbReference type="ARBA" id="ARBA00022884"/>
    </source>
</evidence>
<keyword evidence="6 7" id="KW-0694">RNA-binding</keyword>
<proteinExistence type="inferred from homology"/>
<dbReference type="Gene3D" id="3.30.230.10">
    <property type="match status" value="1"/>
</dbReference>
<comment type="function">
    <text evidence="1 7">RNaseP catalyzes the removal of the 5'-leader sequence from pre-tRNA to produce the mature 5'-terminus. It can also cleave other RNA substrates such as 4.5S RNA. The protein component plays an auxiliary but essential role in vivo by binding to the 5'-leader sequence and broadening the substrate specificity of the ribozyme.</text>
</comment>